<feature type="transmembrane region" description="Helical" evidence="1">
    <location>
        <begin position="161"/>
        <end position="183"/>
    </location>
</feature>
<evidence type="ECO:0000313" key="2">
    <source>
        <dbReference type="EMBL" id="KFF10866.1"/>
    </source>
</evidence>
<evidence type="ECO:0008006" key="6">
    <source>
        <dbReference type="Google" id="ProtNLM"/>
    </source>
</evidence>
<sequence>MNRTQQRIEEINKIGYQLDFSNVFNHAFENYKKIALYAGSIILIFYFILGLFGSSVIISLFGIESFTKESLENLQQAKFTGTSLAIYMASMILLAVFTAPFTAGFLKMADCADKDKEFNVATIFYYYKLPYLTNIIIATFIISVISIIISTTTETISLPLIGGLISLLISLFTYLTVPLIVFGNLNAIDAIKTSVMLVSKQPLIIAILLIVAVIAAMVGFIGCCIGVVFTLPFIYSMNYAIYCAIIGADTLDEVEASNLGPKTFL</sequence>
<keyword evidence="1" id="KW-0812">Transmembrane</keyword>
<dbReference type="OrthoDB" id="1331669at2"/>
<evidence type="ECO:0000256" key="1">
    <source>
        <dbReference type="SAM" id="Phobius"/>
    </source>
</evidence>
<accession>A0A086A2F2</accession>
<keyword evidence="1" id="KW-0472">Membrane</keyword>
<dbReference type="EMBL" id="JPRM01000037">
    <property type="protein sequence ID" value="KFF10866.1"/>
    <property type="molecule type" value="Genomic_DNA"/>
</dbReference>
<dbReference type="Proteomes" id="UP000028712">
    <property type="component" value="Unassembled WGS sequence"/>
</dbReference>
<name>A0A086A2F2_FLAHY</name>
<reference evidence="2 4" key="1">
    <citation type="submission" date="2014-07" db="EMBL/GenBank/DDBJ databases">
        <title>Genome of Flavobacterium hydatis DSM 2063.</title>
        <authorList>
            <person name="Pipes S.E."/>
            <person name="Stropko S.J."/>
            <person name="Newman J.D."/>
        </authorList>
    </citation>
    <scope>NUCLEOTIDE SEQUENCE [LARGE SCALE GENOMIC DNA]</scope>
    <source>
        <strain evidence="2 4">DSM 2063</strain>
    </source>
</reference>
<gene>
    <name evidence="3" type="ORF">B0A62_09855</name>
    <name evidence="2" type="ORF">IW20_20475</name>
</gene>
<keyword evidence="5" id="KW-1185">Reference proteome</keyword>
<feature type="transmembrane region" description="Helical" evidence="1">
    <location>
        <begin position="203"/>
        <end position="231"/>
    </location>
</feature>
<dbReference type="eggNOG" id="ENOG5033NFM">
    <property type="taxonomic scope" value="Bacteria"/>
</dbReference>
<feature type="transmembrane region" description="Helical" evidence="1">
    <location>
        <begin position="34"/>
        <end position="63"/>
    </location>
</feature>
<dbReference type="Proteomes" id="UP000198424">
    <property type="component" value="Unassembled WGS sequence"/>
</dbReference>
<evidence type="ECO:0000313" key="4">
    <source>
        <dbReference type="Proteomes" id="UP000028712"/>
    </source>
</evidence>
<dbReference type="EMBL" id="MUGY01000009">
    <property type="protein sequence ID" value="OXA94496.1"/>
    <property type="molecule type" value="Genomic_DNA"/>
</dbReference>
<reference evidence="3 5" key="2">
    <citation type="submission" date="2016-11" db="EMBL/GenBank/DDBJ databases">
        <title>Whole genomes of Flavobacteriaceae.</title>
        <authorList>
            <person name="Stine C."/>
            <person name="Li C."/>
            <person name="Tadesse D."/>
        </authorList>
    </citation>
    <scope>NUCLEOTIDE SEQUENCE [LARGE SCALE GENOMIC DNA]</scope>
    <source>
        <strain evidence="3 5">ATCC 29551</strain>
    </source>
</reference>
<organism evidence="2 4">
    <name type="scientific">Flavobacterium hydatis</name>
    <name type="common">Cytophaga aquatilis</name>
    <dbReference type="NCBI Taxonomy" id="991"/>
    <lineage>
        <taxon>Bacteria</taxon>
        <taxon>Pseudomonadati</taxon>
        <taxon>Bacteroidota</taxon>
        <taxon>Flavobacteriia</taxon>
        <taxon>Flavobacteriales</taxon>
        <taxon>Flavobacteriaceae</taxon>
        <taxon>Flavobacterium</taxon>
    </lineage>
</organism>
<dbReference type="STRING" id="991.IW20_20475"/>
<comment type="caution">
    <text evidence="2">The sequence shown here is derived from an EMBL/GenBank/DDBJ whole genome shotgun (WGS) entry which is preliminary data.</text>
</comment>
<dbReference type="AlphaFoldDB" id="A0A086A2F2"/>
<protein>
    <recommendedName>
        <fullName evidence="6">Beta-carotene 15,15'-monooxygenase</fullName>
    </recommendedName>
</protein>
<proteinExistence type="predicted"/>
<evidence type="ECO:0000313" key="3">
    <source>
        <dbReference type="EMBL" id="OXA94496.1"/>
    </source>
</evidence>
<dbReference type="RefSeq" id="WP_035626565.1">
    <property type="nucleotide sequence ID" value="NZ_JBEWQG010000005.1"/>
</dbReference>
<feature type="transmembrane region" description="Helical" evidence="1">
    <location>
        <begin position="129"/>
        <end position="149"/>
    </location>
</feature>
<keyword evidence="1" id="KW-1133">Transmembrane helix</keyword>
<evidence type="ECO:0000313" key="5">
    <source>
        <dbReference type="Proteomes" id="UP000198424"/>
    </source>
</evidence>
<feature type="transmembrane region" description="Helical" evidence="1">
    <location>
        <begin position="84"/>
        <end position="109"/>
    </location>
</feature>